<dbReference type="eggNOG" id="COG5002">
    <property type="taxonomic scope" value="Bacteria"/>
</dbReference>
<dbReference type="Pfam" id="PF02518">
    <property type="entry name" value="HATPase_c"/>
    <property type="match status" value="1"/>
</dbReference>
<dbReference type="Proteomes" id="UP000000377">
    <property type="component" value="Chromosome"/>
</dbReference>
<dbReference type="GO" id="GO:0030295">
    <property type="term" value="F:protein kinase activator activity"/>
    <property type="evidence" value="ECO:0007669"/>
    <property type="project" value="TreeGrafter"/>
</dbReference>
<dbReference type="KEGG" id="sbh:SBI_01272"/>
<accession>D7CBP8</accession>
<protein>
    <recommendedName>
        <fullName evidence="8">Sensor-like histidine kinase SenX3</fullName>
        <ecNumber evidence="2">2.7.13.3</ecNumber>
    </recommendedName>
</protein>
<evidence type="ECO:0000256" key="6">
    <source>
        <dbReference type="ARBA" id="ARBA00022840"/>
    </source>
</evidence>
<dbReference type="PRINTS" id="PR00344">
    <property type="entry name" value="BCTRLSENSOR"/>
</dbReference>
<evidence type="ECO:0000256" key="4">
    <source>
        <dbReference type="ARBA" id="ARBA00022741"/>
    </source>
</evidence>
<dbReference type="GO" id="GO:0005524">
    <property type="term" value="F:ATP binding"/>
    <property type="evidence" value="ECO:0007669"/>
    <property type="project" value="UniProtKB-KW"/>
</dbReference>
<dbReference type="EMBL" id="CP002047">
    <property type="protein sequence ID" value="ADI04393.1"/>
    <property type="molecule type" value="Genomic_DNA"/>
</dbReference>
<name>D7CBP8_STRBB</name>
<dbReference type="PROSITE" id="PS50109">
    <property type="entry name" value="HIS_KIN"/>
    <property type="match status" value="1"/>
</dbReference>
<keyword evidence="5 10" id="KW-0418">Kinase</keyword>
<dbReference type="SUPFAM" id="SSF55874">
    <property type="entry name" value="ATPase domain of HSP90 chaperone/DNA topoisomerase II/histidine kinase"/>
    <property type="match status" value="1"/>
</dbReference>
<dbReference type="CDD" id="cd00075">
    <property type="entry name" value="HATPase"/>
    <property type="match status" value="1"/>
</dbReference>
<evidence type="ECO:0000256" key="5">
    <source>
        <dbReference type="ARBA" id="ARBA00022777"/>
    </source>
</evidence>
<keyword evidence="11" id="KW-1185">Reference proteome</keyword>
<evidence type="ECO:0000313" key="10">
    <source>
        <dbReference type="EMBL" id="ADI04393.1"/>
    </source>
</evidence>
<proteinExistence type="predicted"/>
<dbReference type="PATRIC" id="fig|749414.3.peg.1299"/>
<keyword evidence="4" id="KW-0547">Nucleotide-binding</keyword>
<sequence>MHRRAVPLVVLHQACVAAAVPVQLERAGAGSLGDLGVLGLLLQDEGGEPGQDRELGVGVVGDDDDGVGALGDLVEGLLALARSADPARPRSQVARIIDLDEVVLAEVRRQRSLVRADIDARRVSGGRVRGDAEALRCVVRNLLDNARRHAGRQVRVALGERGGTVELTVSDDGSGIPPADRLRVFDRFTRLDEARSREAGGSGLGLAIVSKVITAHGGTSYAGQDPTPDDGGLGGARLVVRLPAVTSSS</sequence>
<dbReference type="GO" id="GO:0000156">
    <property type="term" value="F:phosphorelay response regulator activity"/>
    <property type="evidence" value="ECO:0007669"/>
    <property type="project" value="TreeGrafter"/>
</dbReference>
<dbReference type="AlphaFoldDB" id="D7CBP8"/>
<dbReference type="Gene3D" id="3.30.565.10">
    <property type="entry name" value="Histidine kinase-like ATPase, C-terminal domain"/>
    <property type="match status" value="1"/>
</dbReference>
<dbReference type="SMART" id="SM00387">
    <property type="entry name" value="HATPase_c"/>
    <property type="match status" value="1"/>
</dbReference>
<dbReference type="EC" id="2.7.13.3" evidence="2"/>
<evidence type="ECO:0000256" key="8">
    <source>
        <dbReference type="ARBA" id="ARBA00039401"/>
    </source>
</evidence>
<gene>
    <name evidence="10" type="ordered locus">SBI_01272</name>
</gene>
<dbReference type="InterPro" id="IPR036890">
    <property type="entry name" value="HATPase_C_sf"/>
</dbReference>
<reference evidence="10 11" key="1">
    <citation type="journal article" date="2010" name="J. Bacteriol.">
        <title>Genome sequence of the milbemycin-producing bacterium Streptomyces bingchenggensis.</title>
        <authorList>
            <person name="Wang X.J."/>
            <person name="Yan Y.J."/>
            <person name="Zhang B."/>
            <person name="An J."/>
            <person name="Wang J.J."/>
            <person name="Tian J."/>
            <person name="Jiang L."/>
            <person name="Chen Y.H."/>
            <person name="Huang S.X."/>
            <person name="Yin M."/>
            <person name="Zhang J."/>
            <person name="Gao A.L."/>
            <person name="Liu C.X."/>
            <person name="Zhu Z.X."/>
            <person name="Xiang W.S."/>
        </authorList>
    </citation>
    <scope>NUCLEOTIDE SEQUENCE [LARGE SCALE GENOMIC DNA]</scope>
    <source>
        <strain evidence="10 11">BCW-1</strain>
    </source>
</reference>
<organism evidence="10 11">
    <name type="scientific">Streptomyces bingchenggensis (strain BCW-1)</name>
    <dbReference type="NCBI Taxonomy" id="749414"/>
    <lineage>
        <taxon>Bacteria</taxon>
        <taxon>Bacillati</taxon>
        <taxon>Actinomycetota</taxon>
        <taxon>Actinomycetes</taxon>
        <taxon>Kitasatosporales</taxon>
        <taxon>Streptomycetaceae</taxon>
        <taxon>Streptomyces</taxon>
    </lineage>
</organism>
<dbReference type="InterPro" id="IPR005467">
    <property type="entry name" value="His_kinase_dom"/>
</dbReference>
<dbReference type="GO" id="GO:0004673">
    <property type="term" value="F:protein histidine kinase activity"/>
    <property type="evidence" value="ECO:0007669"/>
    <property type="project" value="UniProtKB-EC"/>
</dbReference>
<feature type="domain" description="Histidine kinase" evidence="9">
    <location>
        <begin position="128"/>
        <end position="246"/>
    </location>
</feature>
<dbReference type="STRING" id="749414.SBI_01272"/>
<dbReference type="InterPro" id="IPR050351">
    <property type="entry name" value="BphY/WalK/GraS-like"/>
</dbReference>
<dbReference type="HOGENOM" id="CLU_1115245_0_0_11"/>
<evidence type="ECO:0000256" key="1">
    <source>
        <dbReference type="ARBA" id="ARBA00000085"/>
    </source>
</evidence>
<keyword evidence="3" id="KW-0808">Transferase</keyword>
<evidence type="ECO:0000256" key="3">
    <source>
        <dbReference type="ARBA" id="ARBA00022679"/>
    </source>
</evidence>
<keyword evidence="7" id="KW-0902">Two-component regulatory system</keyword>
<evidence type="ECO:0000256" key="7">
    <source>
        <dbReference type="ARBA" id="ARBA00023012"/>
    </source>
</evidence>
<keyword evidence="6" id="KW-0067">ATP-binding</keyword>
<dbReference type="PANTHER" id="PTHR42878:SF7">
    <property type="entry name" value="SENSOR HISTIDINE KINASE GLRK"/>
    <property type="match status" value="1"/>
</dbReference>
<evidence type="ECO:0000313" key="11">
    <source>
        <dbReference type="Proteomes" id="UP000000377"/>
    </source>
</evidence>
<evidence type="ECO:0000259" key="9">
    <source>
        <dbReference type="PROSITE" id="PS50109"/>
    </source>
</evidence>
<comment type="catalytic activity">
    <reaction evidence="1">
        <text>ATP + protein L-histidine = ADP + protein N-phospho-L-histidine.</text>
        <dbReference type="EC" id="2.7.13.3"/>
    </reaction>
</comment>
<dbReference type="PANTHER" id="PTHR42878">
    <property type="entry name" value="TWO-COMPONENT HISTIDINE KINASE"/>
    <property type="match status" value="1"/>
</dbReference>
<dbReference type="InterPro" id="IPR003594">
    <property type="entry name" value="HATPase_dom"/>
</dbReference>
<dbReference type="InterPro" id="IPR004358">
    <property type="entry name" value="Sig_transdc_His_kin-like_C"/>
</dbReference>
<evidence type="ECO:0000256" key="2">
    <source>
        <dbReference type="ARBA" id="ARBA00012438"/>
    </source>
</evidence>
<dbReference type="GO" id="GO:0007234">
    <property type="term" value="P:osmosensory signaling via phosphorelay pathway"/>
    <property type="evidence" value="ECO:0007669"/>
    <property type="project" value="TreeGrafter"/>
</dbReference>